<evidence type="ECO:0000313" key="5">
    <source>
        <dbReference type="EMBL" id="GLB30142.1"/>
    </source>
</evidence>
<dbReference type="InterPro" id="IPR037923">
    <property type="entry name" value="HTH-like"/>
</dbReference>
<dbReference type="PANTHER" id="PTHR43280:SF2">
    <property type="entry name" value="HTH-TYPE TRANSCRIPTIONAL REGULATOR EXSA"/>
    <property type="match status" value="1"/>
</dbReference>
<dbReference type="PROSITE" id="PS00041">
    <property type="entry name" value="HTH_ARAC_FAMILY_1"/>
    <property type="match status" value="1"/>
</dbReference>
<reference evidence="5 8" key="2">
    <citation type="journal article" date="2024" name="Int. J. Syst. Evol. Microbiol.">
        <title>Lacrimispora brassicae sp. nov. isolated from fermented cabbage, and proposal of Clostridium indicum Gundawar et al. 2019 and Clostridium methoxybenzovorans Mechichi et al. 1999 as heterotypic synonyms of Lacrimispora amygdalina (Parshina et al. 2003) Haas and Blanchard 2020 and Lacrimispora indolis (McClung and McCoy 1957) Haas and Blanchard 2020, respectively.</title>
        <authorList>
            <person name="Kobayashi H."/>
            <person name="Tanizawa Y."/>
            <person name="Sakamoto M."/>
            <person name="Ohkuma M."/>
            <person name="Tohno M."/>
        </authorList>
    </citation>
    <scope>NUCLEOTIDE SEQUENCE [LARGE SCALE GENOMIC DNA]</scope>
    <source>
        <strain evidence="5 8">DSM 12857</strain>
    </source>
</reference>
<dbReference type="InterPro" id="IPR009057">
    <property type="entry name" value="Homeodomain-like_sf"/>
</dbReference>
<keyword evidence="2" id="KW-0238">DNA-binding</keyword>
<dbReference type="AlphaFoldDB" id="A0A3E2NFL8"/>
<dbReference type="InterPro" id="IPR018060">
    <property type="entry name" value="HTH_AraC"/>
</dbReference>
<accession>A0A3E2NFL8</accession>
<dbReference type="Proteomes" id="UP001419084">
    <property type="component" value="Unassembled WGS sequence"/>
</dbReference>
<dbReference type="Gene3D" id="2.60.120.10">
    <property type="entry name" value="Jelly Rolls"/>
    <property type="match status" value="1"/>
</dbReference>
<dbReference type="SMART" id="SM00342">
    <property type="entry name" value="HTH_ARAC"/>
    <property type="match status" value="1"/>
</dbReference>
<dbReference type="Pfam" id="PF12833">
    <property type="entry name" value="HTH_18"/>
    <property type="match status" value="1"/>
</dbReference>
<dbReference type="Pfam" id="PF02311">
    <property type="entry name" value="AraC_binding"/>
    <property type="match status" value="1"/>
</dbReference>
<evidence type="ECO:0000313" key="7">
    <source>
        <dbReference type="Proteomes" id="UP000260680"/>
    </source>
</evidence>
<gene>
    <name evidence="6" type="ORF">DS742_07275</name>
    <name evidence="5" type="ORF">LAD12857_20650</name>
</gene>
<dbReference type="PROSITE" id="PS01124">
    <property type="entry name" value="HTH_ARAC_FAMILY_2"/>
    <property type="match status" value="1"/>
</dbReference>
<evidence type="ECO:0000256" key="3">
    <source>
        <dbReference type="ARBA" id="ARBA00023163"/>
    </source>
</evidence>
<evidence type="ECO:0000256" key="2">
    <source>
        <dbReference type="ARBA" id="ARBA00023125"/>
    </source>
</evidence>
<dbReference type="CDD" id="cd06986">
    <property type="entry name" value="cupin_MmsR-like_N"/>
    <property type="match status" value="1"/>
</dbReference>
<evidence type="ECO:0000256" key="1">
    <source>
        <dbReference type="ARBA" id="ARBA00023015"/>
    </source>
</evidence>
<dbReference type="InterPro" id="IPR018062">
    <property type="entry name" value="HTH_AraC-typ_CS"/>
</dbReference>
<dbReference type="RefSeq" id="WP_117416332.1">
    <property type="nucleotide sequence ID" value="NZ_BRPJ01000034.1"/>
</dbReference>
<dbReference type="EMBL" id="QOHO01000020">
    <property type="protein sequence ID" value="RFZ79680.1"/>
    <property type="molecule type" value="Genomic_DNA"/>
</dbReference>
<name>A0A3E2NFL8_9FIRM</name>
<dbReference type="GO" id="GO:0003700">
    <property type="term" value="F:DNA-binding transcription factor activity"/>
    <property type="evidence" value="ECO:0007669"/>
    <property type="project" value="InterPro"/>
</dbReference>
<dbReference type="SUPFAM" id="SSF51215">
    <property type="entry name" value="Regulatory protein AraC"/>
    <property type="match status" value="1"/>
</dbReference>
<dbReference type="SUPFAM" id="SSF46689">
    <property type="entry name" value="Homeodomain-like"/>
    <property type="match status" value="2"/>
</dbReference>
<dbReference type="InterPro" id="IPR020449">
    <property type="entry name" value="Tscrpt_reg_AraC-type_HTH"/>
</dbReference>
<dbReference type="InterPro" id="IPR014710">
    <property type="entry name" value="RmlC-like_jellyroll"/>
</dbReference>
<dbReference type="PRINTS" id="PR00032">
    <property type="entry name" value="HTHARAC"/>
</dbReference>
<sequence>MTEKQTSYKCVAGFRCLRNIKRQTNDLYLVHCGIQQCPPGYTYNHKIPNEYHLHFVLGGAGVLETGGTRYELETDDIFLIPKGQPIQYHADYENPWEYMWITFDGTMAEAYLGYAGLLNEHCAIHSPIPNRCYLPMIQKILDTNQLTFANEIKRVGYLYEILSTLIETQSSLRTSKNQYDYSIDTYIDYALQYIKLNYDRIRVQDIADYIGINRSYLTSIFKKKLEVSPQEYLMRFRLNIAARELAGTCRSIQEIATSIGYDNPLTFSKIFKQEYGVSPRHYREEKKEIKNKEADP</sequence>
<dbReference type="PANTHER" id="PTHR43280">
    <property type="entry name" value="ARAC-FAMILY TRANSCRIPTIONAL REGULATOR"/>
    <property type="match status" value="1"/>
</dbReference>
<evidence type="ECO:0000313" key="8">
    <source>
        <dbReference type="Proteomes" id="UP001419084"/>
    </source>
</evidence>
<keyword evidence="1" id="KW-0805">Transcription regulation</keyword>
<organism evidence="6 7">
    <name type="scientific">Lacrimispora amygdalina</name>
    <dbReference type="NCBI Taxonomy" id="253257"/>
    <lineage>
        <taxon>Bacteria</taxon>
        <taxon>Bacillati</taxon>
        <taxon>Bacillota</taxon>
        <taxon>Clostridia</taxon>
        <taxon>Lachnospirales</taxon>
        <taxon>Lachnospiraceae</taxon>
        <taxon>Lacrimispora</taxon>
    </lineage>
</organism>
<keyword evidence="3" id="KW-0804">Transcription</keyword>
<evidence type="ECO:0000313" key="6">
    <source>
        <dbReference type="EMBL" id="RFZ79680.1"/>
    </source>
</evidence>
<reference evidence="6 7" key="1">
    <citation type="submission" date="2018-07" db="EMBL/GenBank/DDBJ databases">
        <title>New species, Clostridium PI-S10-A1B.</title>
        <authorList>
            <person name="Krishna G."/>
            <person name="Summeta K."/>
            <person name="Shikha S."/>
            <person name="Prabhu P.B."/>
            <person name="Suresh K."/>
        </authorList>
    </citation>
    <scope>NUCLEOTIDE SEQUENCE [LARGE SCALE GENOMIC DNA]</scope>
    <source>
        <strain evidence="6 7">PI-S10-A1B</strain>
    </source>
</reference>
<evidence type="ECO:0000259" key="4">
    <source>
        <dbReference type="PROSITE" id="PS01124"/>
    </source>
</evidence>
<protein>
    <submittedName>
        <fullName evidence="6">AraC family transcriptional regulator</fullName>
    </submittedName>
</protein>
<dbReference type="InterPro" id="IPR003313">
    <property type="entry name" value="AraC-bd"/>
</dbReference>
<proteinExistence type="predicted"/>
<feature type="domain" description="HTH araC/xylS-type" evidence="4">
    <location>
        <begin position="188"/>
        <end position="285"/>
    </location>
</feature>
<keyword evidence="8" id="KW-1185">Reference proteome</keyword>
<dbReference type="EMBL" id="BRPJ01000034">
    <property type="protein sequence ID" value="GLB30142.1"/>
    <property type="molecule type" value="Genomic_DNA"/>
</dbReference>
<dbReference type="Proteomes" id="UP000260680">
    <property type="component" value="Unassembled WGS sequence"/>
</dbReference>
<dbReference type="GO" id="GO:0043565">
    <property type="term" value="F:sequence-specific DNA binding"/>
    <property type="evidence" value="ECO:0007669"/>
    <property type="project" value="InterPro"/>
</dbReference>
<dbReference type="Gene3D" id="1.10.10.60">
    <property type="entry name" value="Homeodomain-like"/>
    <property type="match status" value="2"/>
</dbReference>
<comment type="caution">
    <text evidence="6">The sequence shown here is derived from an EMBL/GenBank/DDBJ whole genome shotgun (WGS) entry which is preliminary data.</text>
</comment>
<dbReference type="OrthoDB" id="9813413at2"/>